<evidence type="ECO:0000259" key="1">
    <source>
        <dbReference type="PROSITE" id="PS50878"/>
    </source>
</evidence>
<proteinExistence type="predicted"/>
<sequence>YYKRQLIELIQEANQIQQYRPICLLNVSFKIFTKVATNRINSVTDHLNILEGGIILHETVHELHRKKQSGVIFKIDFKKAYAKVTWPFLLQTLQMKGFSPKWITLVQSFILGGIVAINLDLFSKPKKDCDWETPLSPILFNLVADMLATLIKCAKTDGQISGVVLQLVDGGLSIIHYVDDTILFTDHDLEKVCNKKLLLCAFEQLSRLKINFHKSEEAKPQYIEVFRCNPGSFPMMYLGTPIHYRKQSNADWRKVEERFKKGRITLINLVLSSLPMYMMSFLVIAKDFFWQCDDQKRKCRLAKWDILCQPKDQGGHEIHDLDIKNMALLT</sequence>
<protein>
    <recommendedName>
        <fullName evidence="1">Reverse transcriptase domain-containing protein</fullName>
    </recommendedName>
</protein>
<feature type="non-terminal residue" evidence="2">
    <location>
        <position position="330"/>
    </location>
</feature>
<dbReference type="SUPFAM" id="SSF56672">
    <property type="entry name" value="DNA/RNA polymerases"/>
    <property type="match status" value="1"/>
</dbReference>
<accession>A0AAQ3WK55</accession>
<evidence type="ECO:0000313" key="3">
    <source>
        <dbReference type="Proteomes" id="UP001341281"/>
    </source>
</evidence>
<dbReference type="AlphaFoldDB" id="A0AAQ3WK55"/>
<dbReference type="EMBL" id="CP144747">
    <property type="protein sequence ID" value="WVZ64587.1"/>
    <property type="molecule type" value="Genomic_DNA"/>
</dbReference>
<keyword evidence="3" id="KW-1185">Reference proteome</keyword>
<dbReference type="PANTHER" id="PTHR33116:SF87">
    <property type="entry name" value="OS01G0158850 PROTEIN"/>
    <property type="match status" value="1"/>
</dbReference>
<dbReference type="Proteomes" id="UP001341281">
    <property type="component" value="Chromosome 03"/>
</dbReference>
<dbReference type="PROSITE" id="PS50878">
    <property type="entry name" value="RT_POL"/>
    <property type="match status" value="1"/>
</dbReference>
<dbReference type="Pfam" id="PF00078">
    <property type="entry name" value="RVT_1"/>
    <property type="match status" value="1"/>
</dbReference>
<gene>
    <name evidence="2" type="ORF">U9M48_014082</name>
</gene>
<dbReference type="InterPro" id="IPR043502">
    <property type="entry name" value="DNA/RNA_pol_sf"/>
</dbReference>
<evidence type="ECO:0000313" key="2">
    <source>
        <dbReference type="EMBL" id="WVZ64587.1"/>
    </source>
</evidence>
<feature type="domain" description="Reverse transcriptase" evidence="1">
    <location>
        <begin position="1"/>
        <end position="242"/>
    </location>
</feature>
<dbReference type="PANTHER" id="PTHR33116">
    <property type="entry name" value="REVERSE TRANSCRIPTASE ZINC-BINDING DOMAIN-CONTAINING PROTEIN-RELATED-RELATED"/>
    <property type="match status" value="1"/>
</dbReference>
<name>A0AAQ3WK55_PASNO</name>
<dbReference type="InterPro" id="IPR000477">
    <property type="entry name" value="RT_dom"/>
</dbReference>
<organism evidence="2 3">
    <name type="scientific">Paspalum notatum var. saurae</name>
    <dbReference type="NCBI Taxonomy" id="547442"/>
    <lineage>
        <taxon>Eukaryota</taxon>
        <taxon>Viridiplantae</taxon>
        <taxon>Streptophyta</taxon>
        <taxon>Embryophyta</taxon>
        <taxon>Tracheophyta</taxon>
        <taxon>Spermatophyta</taxon>
        <taxon>Magnoliopsida</taxon>
        <taxon>Liliopsida</taxon>
        <taxon>Poales</taxon>
        <taxon>Poaceae</taxon>
        <taxon>PACMAD clade</taxon>
        <taxon>Panicoideae</taxon>
        <taxon>Andropogonodae</taxon>
        <taxon>Paspaleae</taxon>
        <taxon>Paspalinae</taxon>
        <taxon>Paspalum</taxon>
    </lineage>
</organism>
<reference evidence="2 3" key="1">
    <citation type="submission" date="2024-02" db="EMBL/GenBank/DDBJ databases">
        <title>High-quality chromosome-scale genome assembly of Pensacola bahiagrass (Paspalum notatum Flugge var. saurae).</title>
        <authorList>
            <person name="Vega J.M."/>
            <person name="Podio M."/>
            <person name="Orjuela J."/>
            <person name="Siena L.A."/>
            <person name="Pessino S.C."/>
            <person name="Combes M.C."/>
            <person name="Mariac C."/>
            <person name="Albertini E."/>
            <person name="Pupilli F."/>
            <person name="Ortiz J.P.A."/>
            <person name="Leblanc O."/>
        </authorList>
    </citation>
    <scope>NUCLEOTIDE SEQUENCE [LARGE SCALE GENOMIC DNA]</scope>
    <source>
        <strain evidence="2">R1</strain>
        <tissue evidence="2">Leaf</tissue>
    </source>
</reference>